<sequence>MSLIPSPPDLKPTIIQMQNSSENITPSEESVDPKFVPPNNSQPSEQPKRKRRRSSASLISQNEIEKRRREHKTAHSIIEKKRRIRMNREFEALKFIVPACRNNLSTSNNNGEGMYKLTILQATVDYIKYLHQVINIQQDEINKNQSYPNISDQDLDFAKIDVDTDSYRNLDIEYDFNKLFKDFQSQASSSSSSSSNSRSSSDSASSKKNRNQTLA</sequence>
<feature type="compositionally biased region" description="Polar residues" evidence="1">
    <location>
        <begin position="18"/>
        <end position="28"/>
    </location>
</feature>
<dbReference type="InterPro" id="IPR036638">
    <property type="entry name" value="HLH_DNA-bd_sf"/>
</dbReference>
<evidence type="ECO:0000313" key="4">
    <source>
        <dbReference type="Proteomes" id="UP000094112"/>
    </source>
</evidence>
<dbReference type="AlphaFoldDB" id="A0A1E3P4D5"/>
<feature type="domain" description="BHLH" evidence="2">
    <location>
        <begin position="70"/>
        <end position="130"/>
    </location>
</feature>
<reference evidence="3 4" key="1">
    <citation type="journal article" date="2016" name="Proc. Natl. Acad. Sci. U.S.A.">
        <title>Comparative genomics of biotechnologically important yeasts.</title>
        <authorList>
            <person name="Riley R."/>
            <person name="Haridas S."/>
            <person name="Wolfe K.H."/>
            <person name="Lopes M.R."/>
            <person name="Hittinger C.T."/>
            <person name="Goeker M."/>
            <person name="Salamov A.A."/>
            <person name="Wisecaver J.H."/>
            <person name="Long T.M."/>
            <person name="Calvey C.H."/>
            <person name="Aerts A.L."/>
            <person name="Barry K.W."/>
            <person name="Choi C."/>
            <person name="Clum A."/>
            <person name="Coughlan A.Y."/>
            <person name="Deshpande S."/>
            <person name="Douglass A.P."/>
            <person name="Hanson S.J."/>
            <person name="Klenk H.-P."/>
            <person name="LaButti K.M."/>
            <person name="Lapidus A."/>
            <person name="Lindquist E.A."/>
            <person name="Lipzen A.M."/>
            <person name="Meier-Kolthoff J.P."/>
            <person name="Ohm R.A."/>
            <person name="Otillar R.P."/>
            <person name="Pangilinan J.L."/>
            <person name="Peng Y."/>
            <person name="Rokas A."/>
            <person name="Rosa C.A."/>
            <person name="Scheuner C."/>
            <person name="Sibirny A.A."/>
            <person name="Slot J.C."/>
            <person name="Stielow J.B."/>
            <person name="Sun H."/>
            <person name="Kurtzman C.P."/>
            <person name="Blackwell M."/>
            <person name="Grigoriev I.V."/>
            <person name="Jeffries T.W."/>
        </authorList>
    </citation>
    <scope>NUCLEOTIDE SEQUENCE [LARGE SCALE GENOMIC DNA]</scope>
    <source>
        <strain evidence="4">ATCC 58044 / CBS 1984 / NCYC 433 / NRRL Y-366-8</strain>
    </source>
</reference>
<dbReference type="GO" id="GO:0046983">
    <property type="term" value="F:protein dimerization activity"/>
    <property type="evidence" value="ECO:0007669"/>
    <property type="project" value="InterPro"/>
</dbReference>
<feature type="region of interest" description="Disordered" evidence="1">
    <location>
        <begin position="186"/>
        <end position="215"/>
    </location>
</feature>
<evidence type="ECO:0000259" key="2">
    <source>
        <dbReference type="PROSITE" id="PS50888"/>
    </source>
</evidence>
<dbReference type="SMART" id="SM00353">
    <property type="entry name" value="HLH"/>
    <property type="match status" value="1"/>
</dbReference>
<dbReference type="SUPFAM" id="SSF47459">
    <property type="entry name" value="HLH, helix-loop-helix DNA-binding domain"/>
    <property type="match status" value="1"/>
</dbReference>
<dbReference type="InterPro" id="IPR011598">
    <property type="entry name" value="bHLH_dom"/>
</dbReference>
<feature type="compositionally biased region" description="Low complexity" evidence="1">
    <location>
        <begin position="186"/>
        <end position="206"/>
    </location>
</feature>
<protein>
    <recommendedName>
        <fullName evidence="2">BHLH domain-containing protein</fullName>
    </recommendedName>
</protein>
<dbReference type="EMBL" id="KV454210">
    <property type="protein sequence ID" value="ODQ59752.1"/>
    <property type="molecule type" value="Genomic_DNA"/>
</dbReference>
<keyword evidence="4" id="KW-1185">Reference proteome</keyword>
<feature type="region of interest" description="Disordered" evidence="1">
    <location>
        <begin position="18"/>
        <end position="75"/>
    </location>
</feature>
<proteinExistence type="predicted"/>
<dbReference type="RefSeq" id="XP_019038959.1">
    <property type="nucleotide sequence ID" value="XM_019184716.1"/>
</dbReference>
<organism evidence="3 4">
    <name type="scientific">Wickerhamomyces anomalus (strain ATCC 58044 / CBS 1984 / NCYC 433 / NRRL Y-366-8)</name>
    <name type="common">Yeast</name>
    <name type="synonym">Hansenula anomala</name>
    <dbReference type="NCBI Taxonomy" id="683960"/>
    <lineage>
        <taxon>Eukaryota</taxon>
        <taxon>Fungi</taxon>
        <taxon>Dikarya</taxon>
        <taxon>Ascomycota</taxon>
        <taxon>Saccharomycotina</taxon>
        <taxon>Saccharomycetes</taxon>
        <taxon>Phaffomycetales</taxon>
        <taxon>Wickerhamomycetaceae</taxon>
        <taxon>Wickerhamomyces</taxon>
    </lineage>
</organism>
<gene>
    <name evidence="3" type="ORF">WICANDRAFT_78389</name>
</gene>
<evidence type="ECO:0000313" key="3">
    <source>
        <dbReference type="EMBL" id="ODQ59752.1"/>
    </source>
</evidence>
<name>A0A1E3P4D5_WICAA</name>
<dbReference type="Proteomes" id="UP000094112">
    <property type="component" value="Unassembled WGS sequence"/>
</dbReference>
<evidence type="ECO:0000256" key="1">
    <source>
        <dbReference type="SAM" id="MobiDB-lite"/>
    </source>
</evidence>
<dbReference type="GeneID" id="30201962"/>
<dbReference type="OrthoDB" id="690068at2759"/>
<dbReference type="Gene3D" id="4.10.280.10">
    <property type="entry name" value="Helix-loop-helix DNA-binding domain"/>
    <property type="match status" value="1"/>
</dbReference>
<dbReference type="STRING" id="683960.A0A1E3P4D5"/>
<dbReference type="Pfam" id="PF00010">
    <property type="entry name" value="HLH"/>
    <property type="match status" value="1"/>
</dbReference>
<accession>A0A1E3P4D5</accession>
<dbReference type="PROSITE" id="PS50888">
    <property type="entry name" value="BHLH"/>
    <property type="match status" value="1"/>
</dbReference>